<dbReference type="EMBL" id="SDMP01000007">
    <property type="protein sequence ID" value="RYR46940.1"/>
    <property type="molecule type" value="Genomic_DNA"/>
</dbReference>
<evidence type="ECO:0000313" key="3">
    <source>
        <dbReference type="Proteomes" id="UP000289738"/>
    </source>
</evidence>
<accession>A0A445C7N0</accession>
<dbReference type="AlphaFoldDB" id="A0A445C7N0"/>
<name>A0A445C7N0_ARAHY</name>
<evidence type="ECO:0000313" key="2">
    <source>
        <dbReference type="EMBL" id="RYR46940.1"/>
    </source>
</evidence>
<keyword evidence="3" id="KW-1185">Reference proteome</keyword>
<organism evidence="2 3">
    <name type="scientific">Arachis hypogaea</name>
    <name type="common">Peanut</name>
    <dbReference type="NCBI Taxonomy" id="3818"/>
    <lineage>
        <taxon>Eukaryota</taxon>
        <taxon>Viridiplantae</taxon>
        <taxon>Streptophyta</taxon>
        <taxon>Embryophyta</taxon>
        <taxon>Tracheophyta</taxon>
        <taxon>Spermatophyta</taxon>
        <taxon>Magnoliopsida</taxon>
        <taxon>eudicotyledons</taxon>
        <taxon>Gunneridae</taxon>
        <taxon>Pentapetalae</taxon>
        <taxon>rosids</taxon>
        <taxon>fabids</taxon>
        <taxon>Fabales</taxon>
        <taxon>Fabaceae</taxon>
        <taxon>Papilionoideae</taxon>
        <taxon>50 kb inversion clade</taxon>
        <taxon>dalbergioids sensu lato</taxon>
        <taxon>Dalbergieae</taxon>
        <taxon>Pterocarpus clade</taxon>
        <taxon>Arachis</taxon>
    </lineage>
</organism>
<reference evidence="2 3" key="1">
    <citation type="submission" date="2019-01" db="EMBL/GenBank/DDBJ databases">
        <title>Sequencing of cultivated peanut Arachis hypogaea provides insights into genome evolution and oil improvement.</title>
        <authorList>
            <person name="Chen X."/>
        </authorList>
    </citation>
    <scope>NUCLEOTIDE SEQUENCE [LARGE SCALE GENOMIC DNA]</scope>
    <source>
        <strain evidence="3">cv. Fuhuasheng</strain>
        <tissue evidence="2">Leaves</tissue>
    </source>
</reference>
<evidence type="ECO:0000256" key="1">
    <source>
        <dbReference type="SAM" id="MobiDB-lite"/>
    </source>
</evidence>
<feature type="compositionally biased region" description="Polar residues" evidence="1">
    <location>
        <begin position="1"/>
        <end position="12"/>
    </location>
</feature>
<protein>
    <submittedName>
        <fullName evidence="2">Uncharacterized protein</fullName>
    </submittedName>
</protein>
<feature type="region of interest" description="Disordered" evidence="1">
    <location>
        <begin position="1"/>
        <end position="78"/>
    </location>
</feature>
<dbReference type="Proteomes" id="UP000289738">
    <property type="component" value="Chromosome A07"/>
</dbReference>
<gene>
    <name evidence="2" type="ORF">Ahy_A07g032811</name>
</gene>
<proteinExistence type="predicted"/>
<feature type="compositionally biased region" description="Polar residues" evidence="1">
    <location>
        <begin position="24"/>
        <end position="37"/>
    </location>
</feature>
<sequence length="140" mass="14483">MRLPQFVSTSSKPPAHIRPATAAVPTSSFEGNGATSVQPPPFELRKSKPPSPVSPLASVAQPLPAGASSVPHHHVSHCLPSHCPQPLPHPRQLCPVPAFQDPASSLAVIGAIHTTTLAKLSAKRQEVLSPAGNIVEQGTG</sequence>
<comment type="caution">
    <text evidence="2">The sequence shown here is derived from an EMBL/GenBank/DDBJ whole genome shotgun (WGS) entry which is preliminary data.</text>
</comment>